<dbReference type="Gene3D" id="3.20.20.370">
    <property type="entry name" value="Glycoside hydrolase/deacetylase"/>
    <property type="match status" value="1"/>
</dbReference>
<reference evidence="3 4" key="1">
    <citation type="submission" date="2016-10" db="EMBL/GenBank/DDBJ databases">
        <authorList>
            <person name="Varghese N."/>
            <person name="Submissions S."/>
        </authorList>
    </citation>
    <scope>NUCLEOTIDE SEQUENCE [LARGE SCALE GENOMIC DNA]</scope>
    <source>
        <strain evidence="3 4">DSM 13796</strain>
    </source>
</reference>
<dbReference type="Pfam" id="PF01522">
    <property type="entry name" value="Polysacc_deac_1"/>
    <property type="match status" value="1"/>
</dbReference>
<dbReference type="CDD" id="cd10966">
    <property type="entry name" value="CE4_yadE_5s"/>
    <property type="match status" value="1"/>
</dbReference>
<keyword evidence="1" id="KW-0732">Signal</keyword>
<dbReference type="InterPro" id="IPR051398">
    <property type="entry name" value="Polysacch_Deacetylase"/>
</dbReference>
<dbReference type="RefSeq" id="WP_061804771.1">
    <property type="nucleotide sequence ID" value="NZ_FOXX01000005.1"/>
</dbReference>
<name>A0A1I5ZVD8_9BACI</name>
<feature type="domain" description="NodB homology" evidence="2">
    <location>
        <begin position="241"/>
        <end position="416"/>
    </location>
</feature>
<dbReference type="InterPro" id="IPR011330">
    <property type="entry name" value="Glyco_hydro/deAcase_b/a-brl"/>
</dbReference>
<evidence type="ECO:0000259" key="2">
    <source>
        <dbReference type="PROSITE" id="PS51677"/>
    </source>
</evidence>
<dbReference type="SUPFAM" id="SSF88713">
    <property type="entry name" value="Glycoside hydrolase/deacetylase"/>
    <property type="match status" value="1"/>
</dbReference>
<dbReference type="EMBL" id="FOXX01000005">
    <property type="protein sequence ID" value="SFQ60434.1"/>
    <property type="molecule type" value="Genomic_DNA"/>
</dbReference>
<dbReference type="GeneID" id="93710924"/>
<dbReference type="PANTHER" id="PTHR34216">
    <property type="match status" value="1"/>
</dbReference>
<organism evidence="3 4">
    <name type="scientific">Priestia endophytica DSM 13796</name>
    <dbReference type="NCBI Taxonomy" id="1121089"/>
    <lineage>
        <taxon>Bacteria</taxon>
        <taxon>Bacillati</taxon>
        <taxon>Bacillota</taxon>
        <taxon>Bacilli</taxon>
        <taxon>Bacillales</taxon>
        <taxon>Bacillaceae</taxon>
        <taxon>Priestia</taxon>
    </lineage>
</organism>
<protein>
    <submittedName>
        <fullName evidence="3">Polysaccharide deacetylase</fullName>
    </submittedName>
</protein>
<proteinExistence type="predicted"/>
<dbReference type="Proteomes" id="UP000182762">
    <property type="component" value="Unassembled WGS sequence"/>
</dbReference>
<sequence length="416" mass="47658">MNKRKLLYSLLFLFVFVTAFGIYASFQKTITRADAYQALVVQKESVAIYEKALHNKGTKVKGYLVKGNAYINYVSFNTDWWRIPIGNSFGYVSKKETKIEETGAPRPEQVSSTFHGDAILTEEKTPIYSSISTSSKKIGQFDAHIQIEVINQNENWSKVNLGGLVGYVQKEDLQIDNGIPVLMYHNLFREEENHKFKDTFVTITPEFFESQMKWLRDNGYHTISLEDLQKYVEKKKALPDKSFVITFDDGFVSTRQYAYPILKKYSFKAENFIITSRTPDQSQPFVPDQLTTQALSMQDMEKMKDVFSFGAHTHALHNRKDAHTSGLLTQLPYDEVVADLKLNRKELPTPSSYFAYPYGNLNETGIRAVRDAGFKLAFTTQEGRVFPGDNPLILDRKGVYPNMDMEDFKNIFATSN</sequence>
<dbReference type="InterPro" id="IPR002509">
    <property type="entry name" value="NODB_dom"/>
</dbReference>
<dbReference type="InterPro" id="IPR003646">
    <property type="entry name" value="SH3-like_bac-type"/>
</dbReference>
<dbReference type="Gene3D" id="2.30.30.40">
    <property type="entry name" value="SH3 Domains"/>
    <property type="match status" value="1"/>
</dbReference>
<dbReference type="PROSITE" id="PS51677">
    <property type="entry name" value="NODB"/>
    <property type="match status" value="1"/>
</dbReference>
<dbReference type="PANTHER" id="PTHR34216:SF13">
    <property type="entry name" value="XYLANASE_CHITIN DEACETYLASE"/>
    <property type="match status" value="1"/>
</dbReference>
<comment type="caution">
    <text evidence="3">The sequence shown here is derived from an EMBL/GenBank/DDBJ whole genome shotgun (WGS) entry which is preliminary data.</text>
</comment>
<keyword evidence="4" id="KW-1185">Reference proteome</keyword>
<gene>
    <name evidence="3" type="ORF">SAMN02745910_02268</name>
</gene>
<evidence type="ECO:0000256" key="1">
    <source>
        <dbReference type="ARBA" id="ARBA00022729"/>
    </source>
</evidence>
<evidence type="ECO:0000313" key="4">
    <source>
        <dbReference type="Proteomes" id="UP000182762"/>
    </source>
</evidence>
<accession>A0A1I5ZVD8</accession>
<evidence type="ECO:0000313" key="3">
    <source>
        <dbReference type="EMBL" id="SFQ60434.1"/>
    </source>
</evidence>
<dbReference type="Pfam" id="PF08239">
    <property type="entry name" value="SH3_3"/>
    <property type="match status" value="1"/>
</dbReference>